<protein>
    <submittedName>
        <fullName evidence="1">Uncharacterized protein</fullName>
    </submittedName>
</protein>
<reference evidence="2" key="1">
    <citation type="submission" date="2016-02" db="EMBL/GenBank/DDBJ databases">
        <title>Draft genome sequence of Microdochium bolleyi, a fungal endophyte of beachgrass.</title>
        <authorList>
            <consortium name="DOE Joint Genome Institute"/>
            <person name="David A.S."/>
            <person name="May G."/>
            <person name="Haridas S."/>
            <person name="Lim J."/>
            <person name="Wang M."/>
            <person name="Labutti K."/>
            <person name="Lipzen A."/>
            <person name="Barry K."/>
            <person name="Grigoriev I.V."/>
        </authorList>
    </citation>
    <scope>NUCLEOTIDE SEQUENCE [LARGE SCALE GENOMIC DNA]</scope>
    <source>
        <strain evidence="2">J235TASD1</strain>
    </source>
</reference>
<name>A0A136ITC6_9PEZI</name>
<accession>A0A136ITC6</accession>
<dbReference type="AlphaFoldDB" id="A0A136ITC6"/>
<dbReference type="EMBL" id="KQ964259">
    <property type="protein sequence ID" value="KXJ88151.1"/>
    <property type="molecule type" value="Genomic_DNA"/>
</dbReference>
<organism evidence="1 2">
    <name type="scientific">Microdochium bolleyi</name>
    <dbReference type="NCBI Taxonomy" id="196109"/>
    <lineage>
        <taxon>Eukaryota</taxon>
        <taxon>Fungi</taxon>
        <taxon>Dikarya</taxon>
        <taxon>Ascomycota</taxon>
        <taxon>Pezizomycotina</taxon>
        <taxon>Sordariomycetes</taxon>
        <taxon>Xylariomycetidae</taxon>
        <taxon>Xylariales</taxon>
        <taxon>Microdochiaceae</taxon>
        <taxon>Microdochium</taxon>
    </lineage>
</organism>
<evidence type="ECO:0000313" key="1">
    <source>
        <dbReference type="EMBL" id="KXJ88151.1"/>
    </source>
</evidence>
<keyword evidence="2" id="KW-1185">Reference proteome</keyword>
<gene>
    <name evidence="1" type="ORF">Micbo1qcDRAFT_178308</name>
</gene>
<dbReference type="InParanoid" id="A0A136ITC6"/>
<dbReference type="Proteomes" id="UP000070501">
    <property type="component" value="Unassembled WGS sequence"/>
</dbReference>
<evidence type="ECO:0000313" key="2">
    <source>
        <dbReference type="Proteomes" id="UP000070501"/>
    </source>
</evidence>
<proteinExistence type="predicted"/>
<sequence>MAHSKSSNRTVTDPDVVKYALLQHHYSALRAICRRGAASTCVSAAKERRKATAVPPEVIVAAAKIRPETVFRLNSLRPGFVTYSPISSSSRSSPPPPPGKLMAMRLSAAAGTLRHERNSPPWTLPPTAAVRWRGTDNVTHTVIRLFRDSMLQQREQLVKNGNDIHQLFNQVVDTDDEDKAKRAFLARHANSEYPIKIFSLAEDSEASNVSSLIAASAELSLDAAGEKVTTSEDWARVQ</sequence>